<protein>
    <submittedName>
        <fullName evidence="2">Uncharacterized protein</fullName>
    </submittedName>
</protein>
<accession>A0A1J4T9N0</accession>
<dbReference type="AlphaFoldDB" id="A0A1J4T9N0"/>
<evidence type="ECO:0000313" key="3">
    <source>
        <dbReference type="Proteomes" id="UP000182860"/>
    </source>
</evidence>
<dbReference type="Proteomes" id="UP000182860">
    <property type="component" value="Unassembled WGS sequence"/>
</dbReference>
<evidence type="ECO:0000256" key="1">
    <source>
        <dbReference type="SAM" id="Phobius"/>
    </source>
</evidence>
<feature type="transmembrane region" description="Helical" evidence="1">
    <location>
        <begin position="45"/>
        <end position="65"/>
    </location>
</feature>
<feature type="transmembrane region" description="Helical" evidence="1">
    <location>
        <begin position="12"/>
        <end position="33"/>
    </location>
</feature>
<sequence>MPEKKVITATKEFIRWLCAVGSLFGFVGLSYILMFFFTPEKNREMYILVGTITTIFGVVTLTIAYQNHRKMRRILNRVKK</sequence>
<evidence type="ECO:0000313" key="2">
    <source>
        <dbReference type="EMBL" id="OIO07587.1"/>
    </source>
</evidence>
<keyword evidence="1" id="KW-0472">Membrane</keyword>
<gene>
    <name evidence="2" type="ORF">AUJ35_01780</name>
</gene>
<dbReference type="EMBL" id="MNUV01000033">
    <property type="protein sequence ID" value="OIO07587.1"/>
    <property type="molecule type" value="Genomic_DNA"/>
</dbReference>
<reference evidence="2 3" key="1">
    <citation type="journal article" date="2016" name="Environ. Microbiol.">
        <title>Genomic resolution of a cold subsurface aquifer community provides metabolic insights for novel microbes adapted to high CO concentrations.</title>
        <authorList>
            <person name="Probst A.J."/>
            <person name="Castelle C.J."/>
            <person name="Singh A."/>
            <person name="Brown C.T."/>
            <person name="Anantharaman K."/>
            <person name="Sharon I."/>
            <person name="Hug L.A."/>
            <person name="Burstein D."/>
            <person name="Emerson J.B."/>
            <person name="Thomas B.C."/>
            <person name="Banfield J.F."/>
        </authorList>
    </citation>
    <scope>NUCLEOTIDE SEQUENCE [LARGE SCALE GENOMIC DNA]</scope>
    <source>
        <strain evidence="2">CG1_02_41_21</strain>
    </source>
</reference>
<proteinExistence type="predicted"/>
<organism evidence="2 3">
    <name type="scientific">Candidatus Falkowbacteria bacterium CG1_02_41_21</name>
    <dbReference type="NCBI Taxonomy" id="1805147"/>
    <lineage>
        <taxon>Bacteria</taxon>
        <taxon>Candidatus Falkowiibacteriota</taxon>
    </lineage>
</organism>
<keyword evidence="1" id="KW-0812">Transmembrane</keyword>
<name>A0A1J4T9N0_9BACT</name>
<comment type="caution">
    <text evidence="2">The sequence shown here is derived from an EMBL/GenBank/DDBJ whole genome shotgun (WGS) entry which is preliminary data.</text>
</comment>
<keyword evidence="1" id="KW-1133">Transmembrane helix</keyword>